<feature type="region of interest" description="Disordered" evidence="1">
    <location>
        <begin position="1"/>
        <end position="27"/>
    </location>
</feature>
<evidence type="ECO:0000313" key="2">
    <source>
        <dbReference type="EMBL" id="RPA77824.1"/>
    </source>
</evidence>
<organism evidence="2 3">
    <name type="scientific">Ascobolus immersus RN42</name>
    <dbReference type="NCBI Taxonomy" id="1160509"/>
    <lineage>
        <taxon>Eukaryota</taxon>
        <taxon>Fungi</taxon>
        <taxon>Dikarya</taxon>
        <taxon>Ascomycota</taxon>
        <taxon>Pezizomycotina</taxon>
        <taxon>Pezizomycetes</taxon>
        <taxon>Pezizales</taxon>
        <taxon>Ascobolaceae</taxon>
        <taxon>Ascobolus</taxon>
    </lineage>
</organism>
<evidence type="ECO:0000313" key="3">
    <source>
        <dbReference type="Proteomes" id="UP000275078"/>
    </source>
</evidence>
<keyword evidence="3" id="KW-1185">Reference proteome</keyword>
<feature type="compositionally biased region" description="Low complexity" evidence="1">
    <location>
        <begin position="1"/>
        <end position="20"/>
    </location>
</feature>
<dbReference type="EMBL" id="ML119720">
    <property type="protein sequence ID" value="RPA77824.1"/>
    <property type="molecule type" value="Genomic_DNA"/>
</dbReference>
<dbReference type="Proteomes" id="UP000275078">
    <property type="component" value="Unassembled WGS sequence"/>
</dbReference>
<protein>
    <submittedName>
        <fullName evidence="2">Uncharacterized protein</fullName>
    </submittedName>
</protein>
<reference evidence="2 3" key="1">
    <citation type="journal article" date="2018" name="Nat. Ecol. Evol.">
        <title>Pezizomycetes genomes reveal the molecular basis of ectomycorrhizal truffle lifestyle.</title>
        <authorList>
            <person name="Murat C."/>
            <person name="Payen T."/>
            <person name="Noel B."/>
            <person name="Kuo A."/>
            <person name="Morin E."/>
            <person name="Chen J."/>
            <person name="Kohler A."/>
            <person name="Krizsan K."/>
            <person name="Balestrini R."/>
            <person name="Da Silva C."/>
            <person name="Montanini B."/>
            <person name="Hainaut M."/>
            <person name="Levati E."/>
            <person name="Barry K.W."/>
            <person name="Belfiori B."/>
            <person name="Cichocki N."/>
            <person name="Clum A."/>
            <person name="Dockter R.B."/>
            <person name="Fauchery L."/>
            <person name="Guy J."/>
            <person name="Iotti M."/>
            <person name="Le Tacon F."/>
            <person name="Lindquist E.A."/>
            <person name="Lipzen A."/>
            <person name="Malagnac F."/>
            <person name="Mello A."/>
            <person name="Molinier V."/>
            <person name="Miyauchi S."/>
            <person name="Poulain J."/>
            <person name="Riccioni C."/>
            <person name="Rubini A."/>
            <person name="Sitrit Y."/>
            <person name="Splivallo R."/>
            <person name="Traeger S."/>
            <person name="Wang M."/>
            <person name="Zifcakova L."/>
            <person name="Wipf D."/>
            <person name="Zambonelli A."/>
            <person name="Paolocci F."/>
            <person name="Nowrousian M."/>
            <person name="Ottonello S."/>
            <person name="Baldrian P."/>
            <person name="Spatafora J.W."/>
            <person name="Henrissat B."/>
            <person name="Nagy L.G."/>
            <person name="Aury J.M."/>
            <person name="Wincker P."/>
            <person name="Grigoriev I.V."/>
            <person name="Bonfante P."/>
            <person name="Martin F.M."/>
        </authorList>
    </citation>
    <scope>NUCLEOTIDE SEQUENCE [LARGE SCALE GENOMIC DNA]</scope>
    <source>
        <strain evidence="2 3">RN42</strain>
    </source>
</reference>
<evidence type="ECO:0000256" key="1">
    <source>
        <dbReference type="SAM" id="MobiDB-lite"/>
    </source>
</evidence>
<gene>
    <name evidence="2" type="ORF">BJ508DRAFT_163615</name>
</gene>
<proteinExistence type="predicted"/>
<dbReference type="AlphaFoldDB" id="A0A3N4I7R3"/>
<sequence length="126" mass="14223">MAKKSASPSRRNISSSPNRSQKPLSTIPKAQDENIFLFVPNLIGRQSPLQFFVFFFASREEASGQAHDREQKNDEKLLIAGLRADEARSTPLEHHHLDSGVHSEDPHLCRYCYFLSGHVVSFRTAS</sequence>
<name>A0A3N4I7R3_ASCIM</name>
<accession>A0A3N4I7R3</accession>